<dbReference type="KEGG" id="dsc:ABOD76_04930"/>
<evidence type="ECO:0000313" key="1">
    <source>
        <dbReference type="EMBL" id="XBV84033.1"/>
    </source>
</evidence>
<dbReference type="AlphaFoldDB" id="A0AAU7U6Q5"/>
<geneLocation type="plasmid" evidence="1">
    <name>pDson03</name>
</geneLocation>
<sequence>MSARPQNKHLNPKLGQQALGIVPLGQDEVTQIVRIRTDRDAMAWFSGLTAAARGELIAQLHRRATEEG</sequence>
<organism evidence="1">
    <name type="scientific">Deinococcus sonorensis KR-87</name>
    <dbReference type="NCBI Taxonomy" id="694439"/>
    <lineage>
        <taxon>Bacteria</taxon>
        <taxon>Thermotogati</taxon>
        <taxon>Deinococcota</taxon>
        <taxon>Deinococci</taxon>
        <taxon>Deinococcales</taxon>
        <taxon>Deinococcaceae</taxon>
        <taxon>Deinococcus</taxon>
    </lineage>
</organism>
<proteinExistence type="predicted"/>
<protein>
    <recommendedName>
        <fullName evidence="2">CopG family transcriptional regulator</fullName>
    </recommendedName>
</protein>
<keyword evidence="1" id="KW-0614">Plasmid</keyword>
<reference evidence="1" key="1">
    <citation type="submission" date="2024-06" db="EMBL/GenBank/DDBJ databases">
        <title>Draft Genome Sequence of Deinococcus sonorensis Type Strain KR-87, a Biofilm Producing Representative of the Genus Deinococcus.</title>
        <authorList>
            <person name="Boren L.S."/>
            <person name="Grosso R.A."/>
            <person name="Hugenberg-Cox A.N."/>
            <person name="Hill J.T.E."/>
            <person name="Albert C.M."/>
            <person name="Tuohy J.M."/>
        </authorList>
    </citation>
    <scope>NUCLEOTIDE SEQUENCE</scope>
    <source>
        <strain evidence="1">KR-87</strain>
        <plasmid evidence="1">pDson03</plasmid>
    </source>
</reference>
<dbReference type="EMBL" id="CP158298">
    <property type="protein sequence ID" value="XBV84033.1"/>
    <property type="molecule type" value="Genomic_DNA"/>
</dbReference>
<name>A0AAU7U6Q5_9DEIO</name>
<accession>A0AAU7U6Q5</accession>
<gene>
    <name evidence="1" type="ORF">ABOD76_04930</name>
</gene>
<evidence type="ECO:0008006" key="2">
    <source>
        <dbReference type="Google" id="ProtNLM"/>
    </source>
</evidence>
<dbReference type="RefSeq" id="WP_350242000.1">
    <property type="nucleotide sequence ID" value="NZ_CP158298.1"/>
</dbReference>